<evidence type="ECO:0000313" key="5">
    <source>
        <dbReference type="EMBL" id="BBE16406.1"/>
    </source>
</evidence>
<dbReference type="InterPro" id="IPR044666">
    <property type="entry name" value="Cyclophilin_A-like"/>
</dbReference>
<dbReference type="PROSITE" id="PS51257">
    <property type="entry name" value="PROKAR_LIPOPROTEIN"/>
    <property type="match status" value="1"/>
</dbReference>
<dbReference type="EC" id="5.2.1.8" evidence="1"/>
<proteinExistence type="predicted"/>
<feature type="domain" description="PPIase cyclophilin-type" evidence="4">
    <location>
        <begin position="41"/>
        <end position="279"/>
    </location>
</feature>
<dbReference type="InterPro" id="IPR002130">
    <property type="entry name" value="Cyclophilin-type_PPIase_dom"/>
</dbReference>
<evidence type="ECO:0000256" key="1">
    <source>
        <dbReference type="ARBA" id="ARBA00013194"/>
    </source>
</evidence>
<keyword evidence="2" id="KW-0697">Rotamase</keyword>
<dbReference type="AlphaFoldDB" id="A0A5K7S4F5"/>
<dbReference type="KEGG" id="anf:AQPE_0544"/>
<dbReference type="PANTHER" id="PTHR45625:SF4">
    <property type="entry name" value="PEPTIDYLPROLYL ISOMERASE DOMAIN AND WD REPEAT-CONTAINING PROTEIN 1"/>
    <property type="match status" value="1"/>
</dbReference>
<dbReference type="InterPro" id="IPR029000">
    <property type="entry name" value="Cyclophilin-like_dom_sf"/>
</dbReference>
<dbReference type="Proteomes" id="UP001193389">
    <property type="component" value="Chromosome"/>
</dbReference>
<organism evidence="5 6">
    <name type="scientific">Aquipluma nitroreducens</name>
    <dbReference type="NCBI Taxonomy" id="2010828"/>
    <lineage>
        <taxon>Bacteria</taxon>
        <taxon>Pseudomonadati</taxon>
        <taxon>Bacteroidota</taxon>
        <taxon>Bacteroidia</taxon>
        <taxon>Marinilabiliales</taxon>
        <taxon>Prolixibacteraceae</taxon>
        <taxon>Aquipluma</taxon>
    </lineage>
</organism>
<evidence type="ECO:0000256" key="3">
    <source>
        <dbReference type="ARBA" id="ARBA00023235"/>
    </source>
</evidence>
<keyword evidence="3 5" id="KW-0413">Isomerase</keyword>
<keyword evidence="6" id="KW-1185">Reference proteome</keyword>
<gene>
    <name evidence="5" type="ORF">AQPE_0544</name>
</gene>
<name>A0A5K7S4F5_9BACT</name>
<dbReference type="PANTHER" id="PTHR45625">
    <property type="entry name" value="PEPTIDYL-PROLYL CIS-TRANS ISOMERASE-RELATED"/>
    <property type="match status" value="1"/>
</dbReference>
<evidence type="ECO:0000256" key="2">
    <source>
        <dbReference type="ARBA" id="ARBA00023110"/>
    </source>
</evidence>
<evidence type="ECO:0000313" key="6">
    <source>
        <dbReference type="Proteomes" id="UP001193389"/>
    </source>
</evidence>
<reference evidence="5" key="1">
    <citation type="journal article" date="2020" name="Int. J. Syst. Evol. Microbiol.">
        <title>Aquipluma nitroreducens gen. nov. sp. nov., a novel facultatively anaerobic bacterium isolated from a freshwater lake.</title>
        <authorList>
            <person name="Watanabe M."/>
            <person name="Kojima H."/>
            <person name="Fukui M."/>
        </authorList>
    </citation>
    <scope>NUCLEOTIDE SEQUENCE</scope>
    <source>
        <strain evidence="5">MeG22</strain>
    </source>
</reference>
<dbReference type="SUPFAM" id="SSF50891">
    <property type="entry name" value="Cyclophilin-like"/>
    <property type="match status" value="1"/>
</dbReference>
<dbReference type="Pfam" id="PF00160">
    <property type="entry name" value="Pro_isomerase"/>
    <property type="match status" value="2"/>
</dbReference>
<dbReference type="GO" id="GO:0003755">
    <property type="term" value="F:peptidyl-prolyl cis-trans isomerase activity"/>
    <property type="evidence" value="ECO:0007669"/>
    <property type="project" value="UniProtKB-KW"/>
</dbReference>
<accession>A0A5K7S4F5</accession>
<protein>
    <recommendedName>
        <fullName evidence="1">peptidylprolyl isomerase</fullName>
        <ecNumber evidence="1">5.2.1.8</ecNumber>
    </recommendedName>
</protein>
<dbReference type="Gene3D" id="2.40.100.10">
    <property type="entry name" value="Cyclophilin-like"/>
    <property type="match status" value="2"/>
</dbReference>
<sequence>MKRILSIIIVLLAFYGCNPWIADGVRKRDLNRDIELVTDKGSVIFRLYDETPLHRNNFLKLVNQSFYDSIIFHRVINNFLIQTGDPESKHALPDASLGNGELPYVIPAEIKKQYFHKRGAVNAARTGDLENPEQASSSTQFTFIQRKALSDSLIDVGEKRINYYRAYNHVVRNAANQKLVSRLRQLGLAESKNDSLLILESQINDLVKTELAQMVPYRIPAEHRQVYRTIGGSPHLDQNYTVFGEVLKGMDVVDQIAGVETRKTDDRPVKDVRIIKVQLIKRKRY</sequence>
<dbReference type="EMBL" id="AP018694">
    <property type="protein sequence ID" value="BBE16406.1"/>
    <property type="molecule type" value="Genomic_DNA"/>
</dbReference>
<dbReference type="CDD" id="cd00317">
    <property type="entry name" value="cyclophilin"/>
    <property type="match status" value="1"/>
</dbReference>
<dbReference type="RefSeq" id="WP_318349485.1">
    <property type="nucleotide sequence ID" value="NZ_AP018694.1"/>
</dbReference>
<dbReference type="PROSITE" id="PS50072">
    <property type="entry name" value="CSA_PPIASE_2"/>
    <property type="match status" value="1"/>
</dbReference>
<evidence type="ECO:0000259" key="4">
    <source>
        <dbReference type="PROSITE" id="PS50072"/>
    </source>
</evidence>